<reference evidence="1" key="1">
    <citation type="submission" date="2022-01" db="EMBL/GenBank/DDBJ databases">
        <authorList>
            <person name="King R."/>
        </authorList>
    </citation>
    <scope>NUCLEOTIDE SEQUENCE</scope>
</reference>
<dbReference type="OrthoDB" id="8191594at2759"/>
<evidence type="ECO:0000313" key="2">
    <source>
        <dbReference type="Proteomes" id="UP001153737"/>
    </source>
</evidence>
<name>A0A9N9SIX5_PHACE</name>
<dbReference type="PANTHER" id="PTHR20905">
    <property type="entry name" value="N-ACETYLTRANSFERASE-RELATED"/>
    <property type="match status" value="1"/>
</dbReference>
<dbReference type="CDD" id="cd04301">
    <property type="entry name" value="NAT_SF"/>
    <property type="match status" value="1"/>
</dbReference>
<dbReference type="Gene3D" id="3.40.630.30">
    <property type="match status" value="1"/>
</dbReference>
<proteinExistence type="predicted"/>
<protein>
    <recommendedName>
        <fullName evidence="3">N-acetyltransferase domain-containing protein</fullName>
    </recommendedName>
</protein>
<gene>
    <name evidence="1" type="ORF">PHAECO_LOCUS11252</name>
</gene>
<evidence type="ECO:0008006" key="3">
    <source>
        <dbReference type="Google" id="ProtNLM"/>
    </source>
</evidence>
<dbReference type="AlphaFoldDB" id="A0A9N9SIX5"/>
<sequence>MKPTIWATNEDGTIEFVSLTSEFLEGAIEVTRRACIPNEAACVAAGVTKCEGSMKKIEEFVIITAKQGASIVAIEKKSKRVIGSIFNLIRVYGSDEDAAINESFSSFDASKLLCDILLYAEEQCNLFERCNVDCLLEMNLLGILPEFRRRGIGEKMIEVSTELATKLYKGINVKVPLDGTEELSLEPRPKLISAIFSSPYTMKIGRSLNYEIAATVDMQKFLVNDKPLPGLQHFTLEFKKLE</sequence>
<evidence type="ECO:0000313" key="1">
    <source>
        <dbReference type="EMBL" id="CAG9823559.1"/>
    </source>
</evidence>
<accession>A0A9N9SIX5</accession>
<keyword evidence="2" id="KW-1185">Reference proteome</keyword>
<dbReference type="EMBL" id="OU896713">
    <property type="protein sequence ID" value="CAG9823559.1"/>
    <property type="molecule type" value="Genomic_DNA"/>
</dbReference>
<organism evidence="1 2">
    <name type="scientific">Phaedon cochleariae</name>
    <name type="common">Mustard beetle</name>
    <dbReference type="NCBI Taxonomy" id="80249"/>
    <lineage>
        <taxon>Eukaryota</taxon>
        <taxon>Metazoa</taxon>
        <taxon>Ecdysozoa</taxon>
        <taxon>Arthropoda</taxon>
        <taxon>Hexapoda</taxon>
        <taxon>Insecta</taxon>
        <taxon>Pterygota</taxon>
        <taxon>Neoptera</taxon>
        <taxon>Endopterygota</taxon>
        <taxon>Coleoptera</taxon>
        <taxon>Polyphaga</taxon>
        <taxon>Cucujiformia</taxon>
        <taxon>Chrysomeloidea</taxon>
        <taxon>Chrysomelidae</taxon>
        <taxon>Chrysomelinae</taxon>
        <taxon>Chrysomelini</taxon>
        <taxon>Phaedon</taxon>
    </lineage>
</organism>
<dbReference type="GO" id="GO:0008080">
    <property type="term" value="F:N-acetyltransferase activity"/>
    <property type="evidence" value="ECO:0007669"/>
    <property type="project" value="TreeGrafter"/>
</dbReference>
<reference evidence="1" key="2">
    <citation type="submission" date="2022-10" db="EMBL/GenBank/DDBJ databases">
        <authorList>
            <consortium name="ENA_rothamsted_submissions"/>
            <consortium name="culmorum"/>
            <person name="King R."/>
        </authorList>
    </citation>
    <scope>NUCLEOTIDE SEQUENCE</scope>
</reference>
<dbReference type="Proteomes" id="UP001153737">
    <property type="component" value="Chromosome 7"/>
</dbReference>
<dbReference type="PANTHER" id="PTHR20905:SF28">
    <property type="entry name" value="GH28833P-RELATED"/>
    <property type="match status" value="1"/>
</dbReference>